<comment type="caution">
    <text evidence="8">The sequence shown here is derived from an EMBL/GenBank/DDBJ whole genome shotgun (WGS) entry which is preliminary data.</text>
</comment>
<keyword evidence="4 7" id="KW-0812">Transmembrane</keyword>
<evidence type="ECO:0000313" key="9">
    <source>
        <dbReference type="Proteomes" id="UP000321085"/>
    </source>
</evidence>
<accession>A0A512BYX7</accession>
<evidence type="ECO:0000256" key="1">
    <source>
        <dbReference type="ARBA" id="ARBA00004651"/>
    </source>
</evidence>
<evidence type="ECO:0000256" key="3">
    <source>
        <dbReference type="ARBA" id="ARBA00022475"/>
    </source>
</evidence>
<dbReference type="PANTHER" id="PTHR33452:SF1">
    <property type="entry name" value="INNER MEMBRANE PROTEIN YPHA-RELATED"/>
    <property type="match status" value="1"/>
</dbReference>
<proteinExistence type="inferred from homology"/>
<evidence type="ECO:0000256" key="6">
    <source>
        <dbReference type="ARBA" id="ARBA00023136"/>
    </source>
</evidence>
<dbReference type="AlphaFoldDB" id="A0A512BYX7"/>
<evidence type="ECO:0000313" key="8">
    <source>
        <dbReference type="EMBL" id="GEO17164.1"/>
    </source>
</evidence>
<evidence type="ECO:0000256" key="2">
    <source>
        <dbReference type="ARBA" id="ARBA00006679"/>
    </source>
</evidence>
<dbReference type="PANTHER" id="PTHR33452">
    <property type="entry name" value="OXIDOREDUCTASE CATD-RELATED"/>
    <property type="match status" value="1"/>
</dbReference>
<keyword evidence="3" id="KW-1003">Cell membrane</keyword>
<keyword evidence="6 7" id="KW-0472">Membrane</keyword>
<feature type="transmembrane region" description="Helical" evidence="7">
    <location>
        <begin position="75"/>
        <end position="95"/>
    </location>
</feature>
<dbReference type="InterPro" id="IPR032808">
    <property type="entry name" value="DoxX"/>
</dbReference>
<reference evidence="8 9" key="1">
    <citation type="submission" date="2019-07" db="EMBL/GenBank/DDBJ databases">
        <title>Whole genome shotgun sequence of Microvirga aerophila NBRC 106136.</title>
        <authorList>
            <person name="Hosoyama A."/>
            <person name="Uohara A."/>
            <person name="Ohji S."/>
            <person name="Ichikawa N."/>
        </authorList>
    </citation>
    <scope>NUCLEOTIDE SEQUENCE [LARGE SCALE GENOMIC DNA]</scope>
    <source>
        <strain evidence="8 9">NBRC 106136</strain>
    </source>
</reference>
<protein>
    <recommendedName>
        <fullName evidence="10">DoxX family protein</fullName>
    </recommendedName>
</protein>
<dbReference type="OrthoDB" id="9810206at2"/>
<organism evidence="8 9">
    <name type="scientific">Microvirga aerophila</name>
    <dbReference type="NCBI Taxonomy" id="670291"/>
    <lineage>
        <taxon>Bacteria</taxon>
        <taxon>Pseudomonadati</taxon>
        <taxon>Pseudomonadota</taxon>
        <taxon>Alphaproteobacteria</taxon>
        <taxon>Hyphomicrobiales</taxon>
        <taxon>Methylobacteriaceae</taxon>
        <taxon>Microvirga</taxon>
    </lineage>
</organism>
<dbReference type="InterPro" id="IPR051907">
    <property type="entry name" value="DoxX-like_oxidoreductase"/>
</dbReference>
<comment type="similarity">
    <text evidence="2">Belongs to the DoxX family.</text>
</comment>
<keyword evidence="9" id="KW-1185">Reference proteome</keyword>
<dbReference type="GO" id="GO:0005886">
    <property type="term" value="C:plasma membrane"/>
    <property type="evidence" value="ECO:0007669"/>
    <property type="project" value="UniProtKB-SubCell"/>
</dbReference>
<sequence length="153" mass="15925">MIARTNDVALLTARLAVAALFLPAGIGKLFGLSGFAASLAGKGVPFPELLAALGVAAEIIGPIALVLGVFPRLTALLLIAFTVVATLISHSFWTFPEAAQQAQQTQFFKNVAIIGGLLFYFVSGPGAYSVPSRFLRRAGTPKEPGLQTARGQA</sequence>
<dbReference type="Proteomes" id="UP000321085">
    <property type="component" value="Unassembled WGS sequence"/>
</dbReference>
<dbReference type="RefSeq" id="WP_114188558.1">
    <property type="nucleotide sequence ID" value="NZ_BJYU01000092.1"/>
</dbReference>
<name>A0A512BYX7_9HYPH</name>
<feature type="transmembrane region" description="Helical" evidence="7">
    <location>
        <begin position="107"/>
        <end position="128"/>
    </location>
</feature>
<evidence type="ECO:0008006" key="10">
    <source>
        <dbReference type="Google" id="ProtNLM"/>
    </source>
</evidence>
<evidence type="ECO:0000256" key="5">
    <source>
        <dbReference type="ARBA" id="ARBA00022989"/>
    </source>
</evidence>
<evidence type="ECO:0000256" key="7">
    <source>
        <dbReference type="SAM" id="Phobius"/>
    </source>
</evidence>
<feature type="transmembrane region" description="Helical" evidence="7">
    <location>
        <begin position="50"/>
        <end position="70"/>
    </location>
</feature>
<evidence type="ECO:0000256" key="4">
    <source>
        <dbReference type="ARBA" id="ARBA00022692"/>
    </source>
</evidence>
<dbReference type="EMBL" id="BJYU01000092">
    <property type="protein sequence ID" value="GEO17164.1"/>
    <property type="molecule type" value="Genomic_DNA"/>
</dbReference>
<dbReference type="Pfam" id="PF07681">
    <property type="entry name" value="DoxX"/>
    <property type="match status" value="1"/>
</dbReference>
<gene>
    <name evidence="8" type="ORF">MAE02_48600</name>
</gene>
<keyword evidence="5 7" id="KW-1133">Transmembrane helix</keyword>
<comment type="subcellular location">
    <subcellularLocation>
        <location evidence="1">Cell membrane</location>
        <topology evidence="1">Multi-pass membrane protein</topology>
    </subcellularLocation>
</comment>